<evidence type="ECO:0000313" key="2">
    <source>
        <dbReference type="EMBL" id="KAK4135099.1"/>
    </source>
</evidence>
<accession>A0AAN6ZF16</accession>
<reference evidence="2" key="1">
    <citation type="journal article" date="2023" name="Mol. Phylogenet. Evol.">
        <title>Genome-scale phylogeny and comparative genomics of the fungal order Sordariales.</title>
        <authorList>
            <person name="Hensen N."/>
            <person name="Bonometti L."/>
            <person name="Westerberg I."/>
            <person name="Brannstrom I.O."/>
            <person name="Guillou S."/>
            <person name="Cros-Aarteil S."/>
            <person name="Calhoun S."/>
            <person name="Haridas S."/>
            <person name="Kuo A."/>
            <person name="Mondo S."/>
            <person name="Pangilinan J."/>
            <person name="Riley R."/>
            <person name="LaButti K."/>
            <person name="Andreopoulos B."/>
            <person name="Lipzen A."/>
            <person name="Chen C."/>
            <person name="Yan M."/>
            <person name="Daum C."/>
            <person name="Ng V."/>
            <person name="Clum A."/>
            <person name="Steindorff A."/>
            <person name="Ohm R.A."/>
            <person name="Martin F."/>
            <person name="Silar P."/>
            <person name="Natvig D.O."/>
            <person name="Lalanne C."/>
            <person name="Gautier V."/>
            <person name="Ament-Velasquez S.L."/>
            <person name="Kruys A."/>
            <person name="Hutchinson M.I."/>
            <person name="Powell A.J."/>
            <person name="Barry K."/>
            <person name="Miller A.N."/>
            <person name="Grigoriev I.V."/>
            <person name="Debuchy R."/>
            <person name="Gladieux P."/>
            <person name="Hiltunen Thoren M."/>
            <person name="Johannesson H."/>
        </authorList>
    </citation>
    <scope>NUCLEOTIDE SEQUENCE</scope>
    <source>
        <strain evidence="2">CBS 123565</strain>
    </source>
</reference>
<sequence>MTKWYGMTIGTSLLQPNSAASSRSLPLSGLAVIRPVATQHWPTQKLSTTPDSPAARKGDDHRQLSPLGAETVSNPGMATHDNNVETRCSAGLGKTRGRNGKRRRPK</sequence>
<evidence type="ECO:0000256" key="1">
    <source>
        <dbReference type="SAM" id="MobiDB-lite"/>
    </source>
</evidence>
<organism evidence="2 3">
    <name type="scientific">Trichocladium antarcticum</name>
    <dbReference type="NCBI Taxonomy" id="1450529"/>
    <lineage>
        <taxon>Eukaryota</taxon>
        <taxon>Fungi</taxon>
        <taxon>Dikarya</taxon>
        <taxon>Ascomycota</taxon>
        <taxon>Pezizomycotina</taxon>
        <taxon>Sordariomycetes</taxon>
        <taxon>Sordariomycetidae</taxon>
        <taxon>Sordariales</taxon>
        <taxon>Chaetomiaceae</taxon>
        <taxon>Trichocladium</taxon>
    </lineage>
</organism>
<protein>
    <submittedName>
        <fullName evidence="2">Uncharacterized protein</fullName>
    </submittedName>
</protein>
<dbReference type="Proteomes" id="UP001304895">
    <property type="component" value="Unassembled WGS sequence"/>
</dbReference>
<feature type="region of interest" description="Disordered" evidence="1">
    <location>
        <begin position="38"/>
        <end position="106"/>
    </location>
</feature>
<keyword evidence="3" id="KW-1185">Reference proteome</keyword>
<reference evidence="2" key="2">
    <citation type="submission" date="2023-05" db="EMBL/GenBank/DDBJ databases">
        <authorList>
            <consortium name="Lawrence Berkeley National Laboratory"/>
            <person name="Steindorff A."/>
            <person name="Hensen N."/>
            <person name="Bonometti L."/>
            <person name="Westerberg I."/>
            <person name="Brannstrom I.O."/>
            <person name="Guillou S."/>
            <person name="Cros-Aarteil S."/>
            <person name="Calhoun S."/>
            <person name="Haridas S."/>
            <person name="Kuo A."/>
            <person name="Mondo S."/>
            <person name="Pangilinan J."/>
            <person name="Riley R."/>
            <person name="Labutti K."/>
            <person name="Andreopoulos B."/>
            <person name="Lipzen A."/>
            <person name="Chen C."/>
            <person name="Yanf M."/>
            <person name="Daum C."/>
            <person name="Ng V."/>
            <person name="Clum A."/>
            <person name="Ohm R."/>
            <person name="Martin F."/>
            <person name="Silar P."/>
            <person name="Natvig D."/>
            <person name="Lalanne C."/>
            <person name="Gautier V."/>
            <person name="Ament-Velasquez S.L."/>
            <person name="Kruys A."/>
            <person name="Hutchinson M.I."/>
            <person name="Powell A.J."/>
            <person name="Barry K."/>
            <person name="Miller A.N."/>
            <person name="Grigoriev I.V."/>
            <person name="Debuchy R."/>
            <person name="Gladieux P."/>
            <person name="Thoren M.H."/>
            <person name="Johannesson H."/>
        </authorList>
    </citation>
    <scope>NUCLEOTIDE SEQUENCE</scope>
    <source>
        <strain evidence="2">CBS 123565</strain>
    </source>
</reference>
<evidence type="ECO:0000313" key="3">
    <source>
        <dbReference type="Proteomes" id="UP001304895"/>
    </source>
</evidence>
<gene>
    <name evidence="2" type="ORF">BT67DRAFT_441530</name>
</gene>
<feature type="compositionally biased region" description="Basic and acidic residues" evidence="1">
    <location>
        <begin position="54"/>
        <end position="63"/>
    </location>
</feature>
<comment type="caution">
    <text evidence="2">The sequence shown here is derived from an EMBL/GenBank/DDBJ whole genome shotgun (WGS) entry which is preliminary data.</text>
</comment>
<dbReference type="EMBL" id="MU853407">
    <property type="protein sequence ID" value="KAK4135099.1"/>
    <property type="molecule type" value="Genomic_DNA"/>
</dbReference>
<name>A0AAN6ZF16_9PEZI</name>
<proteinExistence type="predicted"/>
<feature type="compositionally biased region" description="Basic residues" evidence="1">
    <location>
        <begin position="95"/>
        <end position="106"/>
    </location>
</feature>
<dbReference type="AlphaFoldDB" id="A0AAN6ZF16"/>
<feature type="compositionally biased region" description="Polar residues" evidence="1">
    <location>
        <begin position="40"/>
        <end position="51"/>
    </location>
</feature>